<gene>
    <name evidence="2" type="ORF">BXY80_1407</name>
</gene>
<feature type="compositionally biased region" description="Polar residues" evidence="1">
    <location>
        <begin position="1"/>
        <end position="17"/>
    </location>
</feature>
<reference evidence="2 3" key="1">
    <citation type="submission" date="2018-09" db="EMBL/GenBank/DDBJ databases">
        <title>Genomic Encyclopedia of Archaeal and Bacterial Type Strains, Phase II (KMG-II): from individual species to whole genera.</title>
        <authorList>
            <person name="Goeker M."/>
        </authorList>
    </citation>
    <scope>NUCLEOTIDE SEQUENCE [LARGE SCALE GENOMIC DNA]</scope>
    <source>
        <strain evidence="2 3">DSM 26283</strain>
    </source>
</reference>
<accession>A0A420DLZ0</accession>
<evidence type="ECO:0000313" key="2">
    <source>
        <dbReference type="EMBL" id="RKE95221.1"/>
    </source>
</evidence>
<feature type="region of interest" description="Disordered" evidence="1">
    <location>
        <begin position="1"/>
        <end position="25"/>
    </location>
</feature>
<dbReference type="Proteomes" id="UP000284892">
    <property type="component" value="Unassembled WGS sequence"/>
</dbReference>
<proteinExistence type="predicted"/>
<keyword evidence="3" id="KW-1185">Reference proteome</keyword>
<dbReference type="EMBL" id="RAQJ01000002">
    <property type="protein sequence ID" value="RKE95221.1"/>
    <property type="molecule type" value="Genomic_DNA"/>
</dbReference>
<evidence type="ECO:0000256" key="1">
    <source>
        <dbReference type="SAM" id="MobiDB-lite"/>
    </source>
</evidence>
<evidence type="ECO:0000313" key="3">
    <source>
        <dbReference type="Proteomes" id="UP000284892"/>
    </source>
</evidence>
<sequence length="137" mass="16364">MITSTSAQRRATQNRAPQNKAADKAKIERYKKELEKKKEKYVSDFVNSLNVDDFQKEIISQKLHSYFEKKKTLLMTEMKSYKREELLENLDATHFLDIKDMVSEDTMIKIKDILKNKPKEKKEEKKKKKRKHKADKN</sequence>
<dbReference type="AlphaFoldDB" id="A0A420DLZ0"/>
<feature type="compositionally biased region" description="Basic residues" evidence="1">
    <location>
        <begin position="124"/>
        <end position="137"/>
    </location>
</feature>
<organism evidence="2 3">
    <name type="scientific">Ichthyenterobacterium magnum</name>
    <dbReference type="NCBI Taxonomy" id="1230530"/>
    <lineage>
        <taxon>Bacteria</taxon>
        <taxon>Pseudomonadati</taxon>
        <taxon>Bacteroidota</taxon>
        <taxon>Flavobacteriia</taxon>
        <taxon>Flavobacteriales</taxon>
        <taxon>Flavobacteriaceae</taxon>
        <taxon>Ichthyenterobacterium</taxon>
    </lineage>
</organism>
<name>A0A420DLZ0_9FLAO</name>
<feature type="region of interest" description="Disordered" evidence="1">
    <location>
        <begin position="117"/>
        <end position="137"/>
    </location>
</feature>
<comment type="caution">
    <text evidence="2">The sequence shown here is derived from an EMBL/GenBank/DDBJ whole genome shotgun (WGS) entry which is preliminary data.</text>
</comment>
<protein>
    <submittedName>
        <fullName evidence="2">Uncharacterized protein</fullName>
    </submittedName>
</protein>